<feature type="region of interest" description="Disordered" evidence="1">
    <location>
        <begin position="1"/>
        <end position="26"/>
    </location>
</feature>
<evidence type="ECO:0000313" key="3">
    <source>
        <dbReference type="Proteomes" id="UP000708208"/>
    </source>
</evidence>
<protein>
    <submittedName>
        <fullName evidence="2">Uncharacterized protein</fullName>
    </submittedName>
</protein>
<dbReference type="EMBL" id="CAJVCH010016542">
    <property type="protein sequence ID" value="CAG7681514.1"/>
    <property type="molecule type" value="Genomic_DNA"/>
</dbReference>
<dbReference type="Proteomes" id="UP000708208">
    <property type="component" value="Unassembled WGS sequence"/>
</dbReference>
<keyword evidence="3" id="KW-1185">Reference proteome</keyword>
<organism evidence="2 3">
    <name type="scientific">Allacma fusca</name>
    <dbReference type="NCBI Taxonomy" id="39272"/>
    <lineage>
        <taxon>Eukaryota</taxon>
        <taxon>Metazoa</taxon>
        <taxon>Ecdysozoa</taxon>
        <taxon>Arthropoda</taxon>
        <taxon>Hexapoda</taxon>
        <taxon>Collembola</taxon>
        <taxon>Symphypleona</taxon>
        <taxon>Sminthuridae</taxon>
        <taxon>Allacma</taxon>
    </lineage>
</organism>
<accession>A0A8J2JAP0</accession>
<dbReference type="AlphaFoldDB" id="A0A8J2JAP0"/>
<comment type="caution">
    <text evidence="2">The sequence shown here is derived from an EMBL/GenBank/DDBJ whole genome shotgun (WGS) entry which is preliminary data.</text>
</comment>
<name>A0A8J2JAP0_9HEXA</name>
<sequence length="51" mass="5715">FHEAITTKAEASSSENLLRGSNSKMPSTYQREQLAECIVSQLYPRLTGKEN</sequence>
<reference evidence="2" key="1">
    <citation type="submission" date="2021-06" db="EMBL/GenBank/DDBJ databases">
        <authorList>
            <person name="Hodson N. C."/>
            <person name="Mongue J. A."/>
            <person name="Jaron S. K."/>
        </authorList>
    </citation>
    <scope>NUCLEOTIDE SEQUENCE</scope>
</reference>
<proteinExistence type="predicted"/>
<evidence type="ECO:0000256" key="1">
    <source>
        <dbReference type="SAM" id="MobiDB-lite"/>
    </source>
</evidence>
<feature type="non-terminal residue" evidence="2">
    <location>
        <position position="1"/>
    </location>
</feature>
<evidence type="ECO:0000313" key="2">
    <source>
        <dbReference type="EMBL" id="CAG7681514.1"/>
    </source>
</evidence>
<feature type="compositionally biased region" description="Polar residues" evidence="1">
    <location>
        <begin position="9"/>
        <end position="26"/>
    </location>
</feature>
<gene>
    <name evidence="2" type="ORF">AFUS01_LOCUS2830</name>
</gene>